<dbReference type="InterPro" id="IPR050816">
    <property type="entry name" value="Flavin-dep_Halogenase_NPB"/>
</dbReference>
<keyword evidence="2" id="KW-0503">Monooxygenase</keyword>
<dbReference type="SUPFAM" id="SSF51905">
    <property type="entry name" value="FAD/NAD(P)-binding domain"/>
    <property type="match status" value="1"/>
</dbReference>
<dbReference type="Proteomes" id="UP000199620">
    <property type="component" value="Chromosome I"/>
</dbReference>
<evidence type="ECO:0000313" key="6">
    <source>
        <dbReference type="Proteomes" id="UP000199620"/>
    </source>
</evidence>
<dbReference type="EMBL" id="VUOL01000017">
    <property type="protein sequence ID" value="KAA2227023.1"/>
    <property type="molecule type" value="Genomic_DNA"/>
</dbReference>
<keyword evidence="6" id="KW-1185">Reference proteome</keyword>
<name>A0A5B2UJJ4_9PSED</name>
<dbReference type="EMBL" id="LT629800">
    <property type="protein sequence ID" value="SDU91534.1"/>
    <property type="molecule type" value="Genomic_DNA"/>
</dbReference>
<dbReference type="OrthoDB" id="9785276at2"/>
<proteinExistence type="predicted"/>
<evidence type="ECO:0000313" key="7">
    <source>
        <dbReference type="Proteomes" id="UP000325296"/>
    </source>
</evidence>
<dbReference type="InterPro" id="IPR006905">
    <property type="entry name" value="Flavin_halogenase"/>
</dbReference>
<dbReference type="PRINTS" id="PR00420">
    <property type="entry name" value="RNGMNOXGNASE"/>
</dbReference>
<evidence type="ECO:0000256" key="1">
    <source>
        <dbReference type="ARBA" id="ARBA00023002"/>
    </source>
</evidence>
<dbReference type="Gene3D" id="3.50.50.60">
    <property type="entry name" value="FAD/NAD(P)-binding domain"/>
    <property type="match status" value="1"/>
</dbReference>
<accession>A0A5B2UJJ4</accession>
<dbReference type="AlphaFoldDB" id="A0A5B2UJJ4"/>
<keyword evidence="1" id="KW-0560">Oxidoreductase</keyword>
<evidence type="ECO:0000313" key="5">
    <source>
        <dbReference type="EMBL" id="SDU91534.1"/>
    </source>
</evidence>
<organism evidence="4 7">
    <name type="scientific">Pseudomonas brenneri</name>
    <dbReference type="NCBI Taxonomy" id="129817"/>
    <lineage>
        <taxon>Bacteria</taxon>
        <taxon>Pseudomonadati</taxon>
        <taxon>Pseudomonadota</taxon>
        <taxon>Gammaproteobacteria</taxon>
        <taxon>Pseudomonadales</taxon>
        <taxon>Pseudomonadaceae</taxon>
        <taxon>Pseudomonas</taxon>
    </lineage>
</organism>
<dbReference type="RefSeq" id="WP_090291004.1">
    <property type="nucleotide sequence ID" value="NZ_BMNU01000001.1"/>
</dbReference>
<dbReference type="PROSITE" id="PS51257">
    <property type="entry name" value="PROKAR_LIPOPROTEIN"/>
    <property type="match status" value="1"/>
</dbReference>
<evidence type="ECO:0000313" key="4">
    <source>
        <dbReference type="EMBL" id="KAA2227023.1"/>
    </source>
</evidence>
<feature type="domain" description="FAD dependent oxidoreductase" evidence="3">
    <location>
        <begin position="5"/>
        <end position="43"/>
    </location>
</feature>
<evidence type="ECO:0000256" key="2">
    <source>
        <dbReference type="ARBA" id="ARBA00023033"/>
    </source>
</evidence>
<dbReference type="PANTHER" id="PTHR43747">
    <property type="entry name" value="FAD-BINDING PROTEIN"/>
    <property type="match status" value="1"/>
</dbReference>
<evidence type="ECO:0000259" key="3">
    <source>
        <dbReference type="Pfam" id="PF01266"/>
    </source>
</evidence>
<dbReference type="InterPro" id="IPR036188">
    <property type="entry name" value="FAD/NAD-bd_sf"/>
</dbReference>
<dbReference type="GO" id="GO:0004497">
    <property type="term" value="F:monooxygenase activity"/>
    <property type="evidence" value="ECO:0007669"/>
    <property type="project" value="UniProtKB-KW"/>
</dbReference>
<reference evidence="4 7" key="2">
    <citation type="submission" date="2019-09" db="EMBL/GenBank/DDBJ databases">
        <title>Draft genome sequence of Pseudomonas brenneri CCUG 51514(T).</title>
        <authorList>
            <person name="Tunovic T."/>
            <person name="Pineiro-Iglesias B."/>
            <person name="Unosson C."/>
            <person name="Inganas E."/>
            <person name="Ohlen M."/>
            <person name="Cardew S."/>
            <person name="Jensie-Markopoulos S."/>
            <person name="Salva-Serra F."/>
            <person name="Jaen-Luchoro D."/>
            <person name="Svensson-Stadler L."/>
            <person name="Chun J."/>
            <person name="Moore E."/>
        </authorList>
    </citation>
    <scope>NUCLEOTIDE SEQUENCE [LARGE SCALE GENOMIC DNA]</scope>
    <source>
        <strain evidence="4 7">CCUG 51514</strain>
    </source>
</reference>
<dbReference type="Pfam" id="PF04820">
    <property type="entry name" value="Trp_halogenase"/>
    <property type="match status" value="1"/>
</dbReference>
<gene>
    <name evidence="4" type="ORF">F1720_23855</name>
    <name evidence="5" type="ORF">SAMN04490181_1480</name>
</gene>
<dbReference type="Proteomes" id="UP000325296">
    <property type="component" value="Unassembled WGS sequence"/>
</dbReference>
<dbReference type="InterPro" id="IPR006076">
    <property type="entry name" value="FAD-dep_OxRdtase"/>
</dbReference>
<dbReference type="PANTHER" id="PTHR43747:SF5">
    <property type="entry name" value="FAD-BINDING DOMAIN-CONTAINING PROTEIN"/>
    <property type="match status" value="1"/>
</dbReference>
<dbReference type="Pfam" id="PF01266">
    <property type="entry name" value="DAO"/>
    <property type="match status" value="1"/>
</dbReference>
<protein>
    <submittedName>
        <fullName evidence="5">Dehydrogenase (Flavoprotein)</fullName>
    </submittedName>
    <submittedName>
        <fullName evidence="4">NAD(P)/FAD-dependent oxidoreductase</fullName>
    </submittedName>
</protein>
<sequence>MNRFDVIVVGAGPAGCATAIACAQRGMRVALLERATFPRHRPGETLHPAIEPLLAQLGMMPDLSEQPCLRHEGHWVQWDAAPRFIKFGGDAAGPWRGFQVQRASFDAQLVKQACVLGVKIIQPCLNPTVIREGNRVTGVNVMSDRLMATYVVDASGHHGWLRRQLPIQWLEFSPILIARYGYYQGDLELVNDAPRLIANKDGWQWIARVDNHLLHWTTLSFHLNSKLAAGSPETLKHLTPAGPVRGAEVSWRLSNVPMAAGYVLVGDAAAILDPASSHGVLKALMSGMQAAQAIADCLAWPSGEHVVHNHYKTWLHNQFNTDVDALRQFYRVHPYPPAWV</sequence>
<dbReference type="Gene3D" id="3.30.9.100">
    <property type="match status" value="1"/>
</dbReference>
<reference evidence="5 6" key="1">
    <citation type="submission" date="2016-10" db="EMBL/GenBank/DDBJ databases">
        <authorList>
            <person name="Varghese N."/>
            <person name="Submissions S."/>
        </authorList>
    </citation>
    <scope>NUCLEOTIDE SEQUENCE [LARGE SCALE GENOMIC DNA]</scope>
    <source>
        <strain evidence="5 6">BS2771</strain>
    </source>
</reference>